<sequence length="295" mass="34018">MLNVNLVIVMKQELVLKLTILRRLNYIKLLQIKDHVLHKVILEIYMKMVKLYKIAADKGSINVQNNLGILYLWGNEAEKDLEKAVYWLQKATENGVEFAYDNLGICYELGISVNKNETKAFELYKKSAEKGYLNAKLSLGYCYIKGIGTKIDKEKGFELYDKITEKENIEFLKSIYDNEENIISDLNLVNYFHKKSAENDNNFVLYELGNIYEIGKGVNKNLIRAFDYYKQAADKGCVNGKYKLGYYFLHGIIVDIDKEKAFMLLKESAEGGNDDAKKILAQYEQDEGIEKEIDS</sequence>
<name>A0A015JQ47_RHIIW</name>
<reference evidence="2 3" key="1">
    <citation type="submission" date="2014-02" db="EMBL/GenBank/DDBJ databases">
        <title>Single nucleus genome sequencing reveals high similarity among nuclei of an endomycorrhizal fungus.</title>
        <authorList>
            <person name="Lin K."/>
            <person name="Geurts R."/>
            <person name="Zhang Z."/>
            <person name="Limpens E."/>
            <person name="Saunders D.G."/>
            <person name="Mu D."/>
            <person name="Pang E."/>
            <person name="Cao H."/>
            <person name="Cha H."/>
            <person name="Lin T."/>
            <person name="Zhou Q."/>
            <person name="Shang Y."/>
            <person name="Li Y."/>
            <person name="Ivanov S."/>
            <person name="Sharma T."/>
            <person name="Velzen R.V."/>
            <person name="Ruijter N.D."/>
            <person name="Aanen D.K."/>
            <person name="Win J."/>
            <person name="Kamoun S."/>
            <person name="Bisseling T."/>
            <person name="Huang S."/>
        </authorList>
    </citation>
    <scope>NUCLEOTIDE SEQUENCE [LARGE SCALE GENOMIC DNA]</scope>
    <source>
        <strain evidence="3">DAOM197198w</strain>
    </source>
</reference>
<dbReference type="Proteomes" id="UP000022910">
    <property type="component" value="Unassembled WGS sequence"/>
</dbReference>
<accession>A0A015JQ47</accession>
<dbReference type="InterPro" id="IPR006597">
    <property type="entry name" value="Sel1-like"/>
</dbReference>
<dbReference type="Gene3D" id="1.25.40.10">
    <property type="entry name" value="Tetratricopeptide repeat domain"/>
    <property type="match status" value="2"/>
</dbReference>
<proteinExistence type="inferred from homology"/>
<dbReference type="Pfam" id="PF08238">
    <property type="entry name" value="Sel1"/>
    <property type="match status" value="5"/>
</dbReference>
<comment type="caution">
    <text evidence="2">The sequence shown here is derived from an EMBL/GenBank/DDBJ whole genome shotgun (WGS) entry which is preliminary data.</text>
</comment>
<evidence type="ECO:0000256" key="1">
    <source>
        <dbReference type="ARBA" id="ARBA00038101"/>
    </source>
</evidence>
<dbReference type="InterPro" id="IPR011990">
    <property type="entry name" value="TPR-like_helical_dom_sf"/>
</dbReference>
<dbReference type="SMART" id="SM00671">
    <property type="entry name" value="SEL1"/>
    <property type="match status" value="5"/>
</dbReference>
<evidence type="ECO:0000313" key="2">
    <source>
        <dbReference type="EMBL" id="EXX69410.1"/>
    </source>
</evidence>
<protein>
    <recommendedName>
        <fullName evidence="4">HCP-like protein</fullName>
    </recommendedName>
</protein>
<keyword evidence="3" id="KW-1185">Reference proteome</keyword>
<dbReference type="EMBL" id="JEMT01016857">
    <property type="protein sequence ID" value="EXX69410.1"/>
    <property type="molecule type" value="Genomic_DNA"/>
</dbReference>
<dbReference type="InterPro" id="IPR050767">
    <property type="entry name" value="Sel1_AlgK"/>
</dbReference>
<dbReference type="PANTHER" id="PTHR11102">
    <property type="entry name" value="SEL-1-LIKE PROTEIN"/>
    <property type="match status" value="1"/>
</dbReference>
<organism evidence="2 3">
    <name type="scientific">Rhizophagus irregularis (strain DAOM 197198w)</name>
    <name type="common">Glomus intraradices</name>
    <dbReference type="NCBI Taxonomy" id="1432141"/>
    <lineage>
        <taxon>Eukaryota</taxon>
        <taxon>Fungi</taxon>
        <taxon>Fungi incertae sedis</taxon>
        <taxon>Mucoromycota</taxon>
        <taxon>Glomeromycotina</taxon>
        <taxon>Glomeromycetes</taxon>
        <taxon>Glomerales</taxon>
        <taxon>Glomeraceae</taxon>
        <taxon>Rhizophagus</taxon>
    </lineage>
</organism>
<dbReference type="STRING" id="1432141.A0A015JQ47"/>
<dbReference type="HOGENOM" id="CLU_000288_36_2_1"/>
<gene>
    <name evidence="2" type="ORF">RirG_096360</name>
</gene>
<dbReference type="SUPFAM" id="SSF81901">
    <property type="entry name" value="HCP-like"/>
    <property type="match status" value="2"/>
</dbReference>
<dbReference type="OrthoDB" id="2436573at2759"/>
<dbReference type="AlphaFoldDB" id="A0A015JQ47"/>
<evidence type="ECO:0008006" key="4">
    <source>
        <dbReference type="Google" id="ProtNLM"/>
    </source>
</evidence>
<evidence type="ECO:0000313" key="3">
    <source>
        <dbReference type="Proteomes" id="UP000022910"/>
    </source>
</evidence>
<comment type="similarity">
    <text evidence="1">Belongs to the sel-1 family.</text>
</comment>
<dbReference type="PANTHER" id="PTHR11102:SF160">
    <property type="entry name" value="ERAD-ASSOCIATED E3 UBIQUITIN-PROTEIN LIGASE COMPONENT HRD3"/>
    <property type="match status" value="1"/>
</dbReference>